<dbReference type="AlphaFoldDB" id="X1C5U8"/>
<accession>X1C5U8</accession>
<reference evidence="1" key="1">
    <citation type="journal article" date="2014" name="Front. Microbiol.">
        <title>High frequency of phylogenetically diverse reductive dehalogenase-homologous genes in deep subseafloor sedimentary metagenomes.</title>
        <authorList>
            <person name="Kawai M."/>
            <person name="Futagami T."/>
            <person name="Toyoda A."/>
            <person name="Takaki Y."/>
            <person name="Nishi S."/>
            <person name="Hori S."/>
            <person name="Arai W."/>
            <person name="Tsubouchi T."/>
            <person name="Morono Y."/>
            <person name="Uchiyama I."/>
            <person name="Ito T."/>
            <person name="Fujiyama A."/>
            <person name="Inagaki F."/>
            <person name="Takami H."/>
        </authorList>
    </citation>
    <scope>NUCLEOTIDE SEQUENCE</scope>
    <source>
        <strain evidence="1">Expedition CK06-06</strain>
    </source>
</reference>
<dbReference type="EMBL" id="BART01013089">
    <property type="protein sequence ID" value="GAG88697.1"/>
    <property type="molecule type" value="Genomic_DNA"/>
</dbReference>
<proteinExistence type="predicted"/>
<feature type="non-terminal residue" evidence="1">
    <location>
        <position position="45"/>
    </location>
</feature>
<protein>
    <submittedName>
        <fullName evidence="1">Uncharacterized protein</fullName>
    </submittedName>
</protein>
<name>X1C5U8_9ZZZZ</name>
<organism evidence="1">
    <name type="scientific">marine sediment metagenome</name>
    <dbReference type="NCBI Taxonomy" id="412755"/>
    <lineage>
        <taxon>unclassified sequences</taxon>
        <taxon>metagenomes</taxon>
        <taxon>ecological metagenomes</taxon>
    </lineage>
</organism>
<evidence type="ECO:0000313" key="1">
    <source>
        <dbReference type="EMBL" id="GAG88697.1"/>
    </source>
</evidence>
<gene>
    <name evidence="1" type="ORF">S01H4_26973</name>
</gene>
<sequence length="45" mass="5178">MEERLANSLNRINFIFRNEKIIVECIKNSEGFSLLGESFGPFEKG</sequence>
<comment type="caution">
    <text evidence="1">The sequence shown here is derived from an EMBL/GenBank/DDBJ whole genome shotgun (WGS) entry which is preliminary data.</text>
</comment>